<dbReference type="GO" id="GO:0005886">
    <property type="term" value="C:plasma membrane"/>
    <property type="evidence" value="ECO:0007669"/>
    <property type="project" value="TreeGrafter"/>
</dbReference>
<dbReference type="Pfam" id="PF03600">
    <property type="entry name" value="CitMHS"/>
    <property type="match status" value="1"/>
</dbReference>
<evidence type="ECO:0000256" key="4">
    <source>
        <dbReference type="ARBA" id="ARBA00022737"/>
    </source>
</evidence>
<keyword evidence="6 7" id="KW-0472">Membrane</keyword>
<evidence type="ECO:0000259" key="8">
    <source>
        <dbReference type="Pfam" id="PF03600"/>
    </source>
</evidence>
<dbReference type="Proteomes" id="UP000593735">
    <property type="component" value="Chromosome"/>
</dbReference>
<evidence type="ECO:0000313" key="9">
    <source>
        <dbReference type="EMBL" id="QOY61002.1"/>
    </source>
</evidence>
<evidence type="ECO:0000256" key="2">
    <source>
        <dbReference type="ARBA" id="ARBA00022448"/>
    </source>
</evidence>
<reference evidence="9 10" key="1">
    <citation type="submission" date="2020-10" db="EMBL/GenBank/DDBJ databases">
        <title>Olsenella immobilis sp.nov., isolated from the mud in a fermentation cellar used for the production of Chinese strong-flavoured liquor.</title>
        <authorList>
            <person name="Lu L."/>
        </authorList>
    </citation>
    <scope>NUCLEOTIDE SEQUENCE [LARGE SCALE GENOMIC DNA]</scope>
    <source>
        <strain evidence="9 10">LZLJ-2</strain>
    </source>
</reference>
<dbReference type="PANTHER" id="PTHR43652:SF2">
    <property type="entry name" value="BASIC AMINO ACID ANTIPORTER YFCC-RELATED"/>
    <property type="match status" value="1"/>
</dbReference>
<feature type="transmembrane region" description="Helical" evidence="7">
    <location>
        <begin position="235"/>
        <end position="251"/>
    </location>
</feature>
<evidence type="ECO:0000256" key="1">
    <source>
        <dbReference type="ARBA" id="ARBA00004141"/>
    </source>
</evidence>
<evidence type="ECO:0000256" key="3">
    <source>
        <dbReference type="ARBA" id="ARBA00022692"/>
    </source>
</evidence>
<evidence type="ECO:0000256" key="7">
    <source>
        <dbReference type="SAM" id="Phobius"/>
    </source>
</evidence>
<evidence type="ECO:0000256" key="5">
    <source>
        <dbReference type="ARBA" id="ARBA00022989"/>
    </source>
</evidence>
<dbReference type="RefSeq" id="WP_194371940.1">
    <property type="nucleotide sequence ID" value="NZ_CP063767.1"/>
</dbReference>
<name>A0A7S7M931_9ACTN</name>
<dbReference type="PANTHER" id="PTHR43652">
    <property type="entry name" value="BASIC AMINO ACID ANTIPORTER YFCC-RELATED"/>
    <property type="match status" value="1"/>
</dbReference>
<dbReference type="EMBL" id="CP063767">
    <property type="protein sequence ID" value="QOY61002.1"/>
    <property type="molecule type" value="Genomic_DNA"/>
</dbReference>
<feature type="transmembrane region" description="Helical" evidence="7">
    <location>
        <begin position="342"/>
        <end position="361"/>
    </location>
</feature>
<feature type="transmembrane region" description="Helical" evidence="7">
    <location>
        <begin position="181"/>
        <end position="200"/>
    </location>
</feature>
<keyword evidence="4" id="KW-0677">Repeat</keyword>
<feature type="transmembrane region" description="Helical" evidence="7">
    <location>
        <begin position="50"/>
        <end position="73"/>
    </location>
</feature>
<sequence>MTTAMVLSLVVLVAMIVMIMFDVLPFGMPPIACCILIVLFGLGGDKPVQYAFAGFTNSTVWMLAFFMVILAAIQKTQMITKVKDAMTALVEKGGFKSYVLLLIVVMLGASILGMGSTAFYVLIFSLVVTMPYNEKLPSSKLVLPLGIASNHPLIPINVALQYGVAVSVLSAAGLAEGISMFQFAIVTFFLSAGFLLWAIVGYKFLPSHPVAEPTVENAKALSGEGPAKLPAWKEWTTILSFVIAIVAMMMVDTLGDLAYMIPGVCAFIMLLIKVIDFTEMRDNLFSPIILMTAGVIPVANCLADSGLTTLVGNTVAAAMGTSIPPFILLLIFTVLTSTFACFTGSQVGIVMIFAPLAIAVCQGLGYNPMAACVAVTLSGWAGHYMPIDGLPAMAFGMGKYTMIEFWKFTIPQYVIRLLFLCAGAIIVFPM</sequence>
<keyword evidence="3 7" id="KW-0812">Transmembrane</keyword>
<dbReference type="InterPro" id="IPR051679">
    <property type="entry name" value="DASS-Related_Transporters"/>
</dbReference>
<dbReference type="InterPro" id="IPR004680">
    <property type="entry name" value="Cit_transptr-like_dom"/>
</dbReference>
<dbReference type="GO" id="GO:0055085">
    <property type="term" value="P:transmembrane transport"/>
    <property type="evidence" value="ECO:0007669"/>
    <property type="project" value="InterPro"/>
</dbReference>
<keyword evidence="10" id="KW-1185">Reference proteome</keyword>
<evidence type="ECO:0000256" key="6">
    <source>
        <dbReference type="ARBA" id="ARBA00023136"/>
    </source>
</evidence>
<feature type="domain" description="Citrate transporter-like" evidence="8">
    <location>
        <begin position="16"/>
        <end position="375"/>
    </location>
</feature>
<keyword evidence="2" id="KW-0813">Transport</keyword>
<dbReference type="AlphaFoldDB" id="A0A7S7M931"/>
<organism evidence="9 10">
    <name type="scientific">Thermophilibacter immobilis</name>
    <dbReference type="NCBI Taxonomy" id="2779519"/>
    <lineage>
        <taxon>Bacteria</taxon>
        <taxon>Bacillati</taxon>
        <taxon>Actinomycetota</taxon>
        <taxon>Coriobacteriia</taxon>
        <taxon>Coriobacteriales</taxon>
        <taxon>Atopobiaceae</taxon>
        <taxon>Thermophilibacter</taxon>
    </lineage>
</organism>
<keyword evidence="5 7" id="KW-1133">Transmembrane helix</keyword>
<feature type="transmembrane region" description="Helical" evidence="7">
    <location>
        <begin position="405"/>
        <end position="428"/>
    </location>
</feature>
<dbReference type="KEGG" id="tio:INP52_01965"/>
<accession>A0A7S7M931</accession>
<feature type="transmembrane region" description="Helical" evidence="7">
    <location>
        <begin position="284"/>
        <end position="303"/>
    </location>
</feature>
<feature type="transmembrane region" description="Helical" evidence="7">
    <location>
        <begin position="368"/>
        <end position="385"/>
    </location>
</feature>
<proteinExistence type="predicted"/>
<gene>
    <name evidence="9" type="ORF">INP52_01965</name>
</gene>
<feature type="transmembrane region" description="Helical" evidence="7">
    <location>
        <begin position="99"/>
        <end position="132"/>
    </location>
</feature>
<evidence type="ECO:0000313" key="10">
    <source>
        <dbReference type="Proteomes" id="UP000593735"/>
    </source>
</evidence>
<comment type="subcellular location">
    <subcellularLocation>
        <location evidence="1">Membrane</location>
        <topology evidence="1">Multi-pass membrane protein</topology>
    </subcellularLocation>
</comment>
<feature type="transmembrane region" description="Helical" evidence="7">
    <location>
        <begin position="315"/>
        <end position="336"/>
    </location>
</feature>
<protein>
    <submittedName>
        <fullName evidence="9">Anion permease</fullName>
    </submittedName>
</protein>